<reference evidence="2 3" key="1">
    <citation type="submission" date="2020-08" db="EMBL/GenBank/DDBJ databases">
        <title>Cohnella phylogeny.</title>
        <authorList>
            <person name="Dunlap C."/>
        </authorList>
    </citation>
    <scope>NUCLEOTIDE SEQUENCE [LARGE SCALE GENOMIC DNA]</scope>
    <source>
        <strain evidence="2 3">DSM 103658</strain>
    </source>
</reference>
<proteinExistence type="predicted"/>
<accession>A0A841T612</accession>
<dbReference type="Proteomes" id="UP000574133">
    <property type="component" value="Unassembled WGS sequence"/>
</dbReference>
<dbReference type="PROSITE" id="PS51257">
    <property type="entry name" value="PROKAR_LIPOPROTEIN"/>
    <property type="match status" value="1"/>
</dbReference>
<gene>
    <name evidence="2" type="ORF">H4Q31_05350</name>
</gene>
<dbReference type="RefSeq" id="WP_185178037.1">
    <property type="nucleotide sequence ID" value="NZ_CBCSEP010000003.1"/>
</dbReference>
<evidence type="ECO:0000313" key="3">
    <source>
        <dbReference type="Proteomes" id="UP000574133"/>
    </source>
</evidence>
<dbReference type="EMBL" id="JACJVN010000021">
    <property type="protein sequence ID" value="MBB6676754.1"/>
    <property type="molecule type" value="Genomic_DNA"/>
</dbReference>
<organism evidence="2 3">
    <name type="scientific">Cohnella lubricantis</name>
    <dbReference type="NCBI Taxonomy" id="2163172"/>
    <lineage>
        <taxon>Bacteria</taxon>
        <taxon>Bacillati</taxon>
        <taxon>Bacillota</taxon>
        <taxon>Bacilli</taxon>
        <taxon>Bacillales</taxon>
        <taxon>Paenibacillaceae</taxon>
        <taxon>Cohnella</taxon>
    </lineage>
</organism>
<dbReference type="InterPro" id="IPR025341">
    <property type="entry name" value="DUF4247"/>
</dbReference>
<keyword evidence="3" id="KW-1185">Reference proteome</keyword>
<sequence length="258" mass="27488">MSPRWRKQAARLHLTVILALVVTLLSACGTVNVEATYPLESVSKDGGQTSYVYRAAGVAVPEAAKELAEQQKPQQMSKEDPDHMFLVYSDQIIHVQKDEQNPADSLIEVDSEEYVRQNYSPSFLEGYLVAALVGSLFDSIPSGGYGSYKGYGSLNTNPPAKGAYRVPTAADTQAAPPMTVQKKGSIFKRTTSGDDGGVGSGGLFNKKKSTTSPGTTGSITRDGSGSSGSSKSSGWLTPRKSTVPRTKVGGFGRVSRRR</sequence>
<feature type="region of interest" description="Disordered" evidence="1">
    <location>
        <begin position="170"/>
        <end position="258"/>
    </location>
</feature>
<evidence type="ECO:0000256" key="1">
    <source>
        <dbReference type="SAM" id="MobiDB-lite"/>
    </source>
</evidence>
<dbReference type="AlphaFoldDB" id="A0A841T612"/>
<feature type="compositionally biased region" description="Low complexity" evidence="1">
    <location>
        <begin position="210"/>
        <end position="234"/>
    </location>
</feature>
<dbReference type="Pfam" id="PF14042">
    <property type="entry name" value="DUF4247"/>
    <property type="match status" value="1"/>
</dbReference>
<comment type="caution">
    <text evidence="2">The sequence shown here is derived from an EMBL/GenBank/DDBJ whole genome shotgun (WGS) entry which is preliminary data.</text>
</comment>
<protein>
    <submittedName>
        <fullName evidence="2">DUF4247 domain-containing protein</fullName>
    </submittedName>
</protein>
<name>A0A841T612_9BACL</name>
<evidence type="ECO:0000313" key="2">
    <source>
        <dbReference type="EMBL" id="MBB6676754.1"/>
    </source>
</evidence>